<dbReference type="Pfam" id="PF13088">
    <property type="entry name" value="BNR_2"/>
    <property type="match status" value="1"/>
</dbReference>
<dbReference type="RefSeq" id="WP_131559504.1">
    <property type="nucleotide sequence ID" value="NZ_SJSN01000009.1"/>
</dbReference>
<dbReference type="OrthoDB" id="3308423at2"/>
<feature type="domain" description="Sialidase" evidence="2">
    <location>
        <begin position="24"/>
        <end position="113"/>
    </location>
</feature>
<sequence length="282" mass="32167">MAVPEIIELKDHSLLASYNPRPKSGNADTAKRFGIRTKKSHNDGKTWEDERLVYEASYKFEDGCWEPAQIQLPSGEIQLFFSDEKIYTESGEQNISIFRSKDAGITWTKRPEIVSFTANHRDGMPVPIILHGSYEILFSIEDNARGQFKPTIIRNTLKENWKEVVGRKDKNRNDAFIPNLPDSVYAGAPYLRQLKSGETILSFQSTLNRNKNWELAFMQVAIGDKSGRNFKLVDNPFNIPLNKHGLWNSICILNDDTIIAVTSTNVFGRNSVWMIKGKLVRE</sequence>
<dbReference type="Gene3D" id="2.120.10.10">
    <property type="match status" value="1"/>
</dbReference>
<organism evidence="3 4">
    <name type="scientific">Pedobacter frigidisoli</name>
    <dbReference type="NCBI Taxonomy" id="2530455"/>
    <lineage>
        <taxon>Bacteria</taxon>
        <taxon>Pseudomonadati</taxon>
        <taxon>Bacteroidota</taxon>
        <taxon>Sphingobacteriia</taxon>
        <taxon>Sphingobacteriales</taxon>
        <taxon>Sphingobacteriaceae</taxon>
        <taxon>Pedobacter</taxon>
    </lineage>
</organism>
<dbReference type="AlphaFoldDB" id="A0A4R0P2P8"/>
<dbReference type="InterPro" id="IPR036278">
    <property type="entry name" value="Sialidase_sf"/>
</dbReference>
<dbReference type="EMBL" id="SJSN01000009">
    <property type="protein sequence ID" value="TCD08353.1"/>
    <property type="molecule type" value="Genomic_DNA"/>
</dbReference>
<dbReference type="Proteomes" id="UP000291485">
    <property type="component" value="Unassembled WGS sequence"/>
</dbReference>
<name>A0A4R0P2P8_9SPHI</name>
<evidence type="ECO:0000313" key="3">
    <source>
        <dbReference type="EMBL" id="TCD08353.1"/>
    </source>
</evidence>
<dbReference type="PANTHER" id="PTHR38792">
    <property type="entry name" value="BNR/ASP-BOX REPEAT DOMAIN PROTEIN (AFU_ORTHOLOGUE AFUA_7G06430)-RELATED"/>
    <property type="match status" value="1"/>
</dbReference>
<comment type="caution">
    <text evidence="3">The sequence shown here is derived from an EMBL/GenBank/DDBJ whole genome shotgun (WGS) entry which is preliminary data.</text>
</comment>
<dbReference type="SUPFAM" id="SSF50939">
    <property type="entry name" value="Sialidases"/>
    <property type="match status" value="1"/>
</dbReference>
<reference evidence="3 4" key="1">
    <citation type="submission" date="2019-02" db="EMBL/GenBank/DDBJ databases">
        <title>Pedobacter sp. RP-3-11 sp. nov., isolated from Arctic soil.</title>
        <authorList>
            <person name="Dahal R.H."/>
        </authorList>
    </citation>
    <scope>NUCLEOTIDE SEQUENCE [LARGE SCALE GENOMIC DNA]</scope>
    <source>
        <strain evidence="3 4">RP-3-11</strain>
    </source>
</reference>
<protein>
    <submittedName>
        <fullName evidence="3">Exo-alpha-sialidase</fullName>
    </submittedName>
</protein>
<gene>
    <name evidence="3" type="ORF">EZ449_13205</name>
</gene>
<proteinExistence type="predicted"/>
<evidence type="ECO:0000256" key="1">
    <source>
        <dbReference type="SAM" id="MobiDB-lite"/>
    </source>
</evidence>
<dbReference type="InterPro" id="IPR011040">
    <property type="entry name" value="Sialidase"/>
</dbReference>
<dbReference type="CDD" id="cd15482">
    <property type="entry name" value="Sialidase_non-viral"/>
    <property type="match status" value="1"/>
</dbReference>
<feature type="region of interest" description="Disordered" evidence="1">
    <location>
        <begin position="18"/>
        <end position="43"/>
    </location>
</feature>
<dbReference type="PANTHER" id="PTHR38792:SF3">
    <property type="entry name" value="BNR_ASP-BOX REPEAT DOMAIN PROTEIN (AFU_ORTHOLOGUE AFUA_7G06430)-RELATED"/>
    <property type="match status" value="1"/>
</dbReference>
<evidence type="ECO:0000313" key="4">
    <source>
        <dbReference type="Proteomes" id="UP000291485"/>
    </source>
</evidence>
<accession>A0A4R0P2P8</accession>
<keyword evidence="4" id="KW-1185">Reference proteome</keyword>
<evidence type="ECO:0000259" key="2">
    <source>
        <dbReference type="Pfam" id="PF13088"/>
    </source>
</evidence>